<sequence length="175" mass="19501">MIYLKQHANSQYGPRTAHNASQGVTVAFAIDHSTAGEKLTQKSAKGKIFKVSPITWHGKRRTCVDGIINLLIEHDTRVINFAGNGIYTWEKNGWDQHMVNDHVYEILRCVHAEHPVNLVVSGGQTGTDLAGLIAAAKLDIDCIGTWPKGFKMRFGDGFDKNHTEEQIMEIINQYA</sequence>
<reference evidence="1 2" key="1">
    <citation type="submission" date="2016-03" db="EMBL/GenBank/DDBJ databases">
        <title>Characterization of pf16 and phiPMW: Two novel phages infecting Pseudomonas putida PpG1.</title>
        <authorList>
            <person name="Magill D.J."/>
            <person name="Krylov V.N."/>
            <person name="Allen C.C.R."/>
            <person name="McGrath J.W."/>
            <person name="Quinn J.P."/>
            <person name="Kulakov L.A."/>
        </authorList>
    </citation>
    <scope>NUCLEOTIDE SEQUENCE [LARGE SCALE GENOMIC DNA]</scope>
</reference>
<protein>
    <submittedName>
        <fullName evidence="1">Uncharacterized protein</fullName>
    </submittedName>
</protein>
<dbReference type="OrthoDB" id="36550at10239"/>
<dbReference type="EMBL" id="KU862660">
    <property type="protein sequence ID" value="ANA49211.1"/>
    <property type="molecule type" value="Genomic_DNA"/>
</dbReference>
<evidence type="ECO:0000313" key="2">
    <source>
        <dbReference type="Proteomes" id="UP000223738"/>
    </source>
</evidence>
<proteinExistence type="predicted"/>
<dbReference type="Proteomes" id="UP000223738">
    <property type="component" value="Segment"/>
</dbReference>
<accession>A0A1S5R1B9</accession>
<organism evidence="1 2">
    <name type="scientific">Pseudomonas phage phiPMW</name>
    <dbReference type="NCBI Taxonomy" id="1815582"/>
    <lineage>
        <taxon>Viruses</taxon>
        <taxon>Duplodnaviria</taxon>
        <taxon>Heunggongvirae</taxon>
        <taxon>Uroviricota</taxon>
        <taxon>Caudoviricetes</taxon>
        <taxon>Plaisancevirus</taxon>
        <taxon>Plaisancevirus PMW</taxon>
    </lineage>
</organism>
<evidence type="ECO:0000313" key="1">
    <source>
        <dbReference type="EMBL" id="ANA49211.1"/>
    </source>
</evidence>
<keyword evidence="2" id="KW-1185">Reference proteome</keyword>
<dbReference type="Gene3D" id="3.40.50.450">
    <property type="match status" value="2"/>
</dbReference>
<gene>
    <name evidence="1" type="ORF">PMW_86</name>
</gene>
<name>A0A1S5R1B9_9CAUD</name>